<evidence type="ECO:0000313" key="2">
    <source>
        <dbReference type="EMBL" id="CED82909.1"/>
    </source>
</evidence>
<feature type="region of interest" description="Disordered" evidence="1">
    <location>
        <begin position="245"/>
        <end position="291"/>
    </location>
</feature>
<feature type="region of interest" description="Disordered" evidence="1">
    <location>
        <begin position="377"/>
        <end position="415"/>
    </location>
</feature>
<organism evidence="2">
    <name type="scientific">Phaffia rhodozyma</name>
    <name type="common">Yeast</name>
    <name type="synonym">Xanthophyllomyces dendrorhous</name>
    <dbReference type="NCBI Taxonomy" id="264483"/>
    <lineage>
        <taxon>Eukaryota</taxon>
        <taxon>Fungi</taxon>
        <taxon>Dikarya</taxon>
        <taxon>Basidiomycota</taxon>
        <taxon>Agaricomycotina</taxon>
        <taxon>Tremellomycetes</taxon>
        <taxon>Cystofilobasidiales</taxon>
        <taxon>Mrakiaceae</taxon>
        <taxon>Phaffia</taxon>
    </lineage>
</organism>
<feature type="compositionally biased region" description="Polar residues" evidence="1">
    <location>
        <begin position="246"/>
        <end position="259"/>
    </location>
</feature>
<accession>A0A0F7SQH5</accession>
<reference evidence="2" key="1">
    <citation type="submission" date="2014-08" db="EMBL/GenBank/DDBJ databases">
        <authorList>
            <person name="Sharma Rahul"/>
            <person name="Thines Marco"/>
        </authorList>
    </citation>
    <scope>NUCLEOTIDE SEQUENCE</scope>
</reference>
<feature type="region of interest" description="Disordered" evidence="1">
    <location>
        <begin position="178"/>
        <end position="209"/>
    </location>
</feature>
<proteinExistence type="predicted"/>
<feature type="region of interest" description="Disordered" evidence="1">
    <location>
        <begin position="1"/>
        <end position="43"/>
    </location>
</feature>
<sequence>MIALGNPRTTTRLEPSSMPFRPHPLTPKRPAGQSQPFFPSSFLPALQEDPQSRALDGWLVDGDELSSLAAQSDTHRSVHLVLGDPSAESLDLILDQLEANTLLLLPPLASLSTEAVTLLKRQPRQHRSQRSLVRHLDEALTSPTAISALLTQAAEYAVRWKLPSTRKTSARLGMMIPSAKQKSRQDRDQDDQSQQPFSPQTDPTLDSVVYFLPPPTDNSLLKEQLSLAFLITTASISLLSPKAFRRQTTTRSNLSTHRGSFSTPSPTPRSRSTFLSSDPSPSIDRSDSATASKVKSGSFVSFSEAGSSRSATSTPTPSTGPARMGMLVHILPTLARSPSSDGTFHAVFARSLDKFQQRFLEKNLAITMVTLPEEILQDSPVPAPDGLGRSSSWSSRLSIPEEEEESPKDIPPSPPMTTSVVTLTNTHNVISLIFSSAIKSPLPPLPSRSRRGSSSSLASRTSFQSISQYGSGPGLGYPALADVNSFLPSADAIMFIPSSTGSLTSSSASSAYSDHKSRHQADLITQTTFPSRPTSSIINLSRKQEKNGWIGRLFAKRERGC</sequence>
<protein>
    <submittedName>
        <fullName evidence="2">Uncharacterized protein</fullName>
    </submittedName>
</protein>
<dbReference type="AlphaFoldDB" id="A0A0F7SQH5"/>
<name>A0A0F7SQH5_PHARH</name>
<dbReference type="EMBL" id="LN483142">
    <property type="protein sequence ID" value="CED82909.1"/>
    <property type="molecule type" value="Genomic_DNA"/>
</dbReference>
<feature type="compositionally biased region" description="Low complexity" evidence="1">
    <location>
        <begin position="386"/>
        <end position="398"/>
    </location>
</feature>
<feature type="compositionally biased region" description="Low complexity" evidence="1">
    <location>
        <begin position="260"/>
        <end position="283"/>
    </location>
</feature>
<evidence type="ECO:0000256" key="1">
    <source>
        <dbReference type="SAM" id="MobiDB-lite"/>
    </source>
</evidence>